<dbReference type="OrthoDB" id="1913471at2759"/>
<dbReference type="GO" id="GO:0007140">
    <property type="term" value="P:male meiotic nuclear division"/>
    <property type="evidence" value="ECO:0007669"/>
    <property type="project" value="TreeGrafter"/>
</dbReference>
<dbReference type="PANTHER" id="PTHR35768:SF1">
    <property type="entry name" value="PROTEIN MULTIPOLAR SPINDLE 1"/>
    <property type="match status" value="1"/>
</dbReference>
<comment type="caution">
    <text evidence="1">The sequence shown here is derived from an EMBL/GenBank/DDBJ whole genome shotgun (WGS) entry which is preliminary data.</text>
</comment>
<keyword evidence="2" id="KW-1185">Reference proteome</keyword>
<protein>
    <recommendedName>
        <fullName evidence="3">Protein MULTIPOLAR SPINDLE 1</fullName>
    </recommendedName>
</protein>
<reference evidence="1" key="1">
    <citation type="submission" date="2020-03" db="EMBL/GenBank/DDBJ databases">
        <title>A high-quality chromosome-level genome assembly of a woody plant with both climbing and erect habits, Rhamnella rubrinervis.</title>
        <authorList>
            <person name="Lu Z."/>
            <person name="Yang Y."/>
            <person name="Zhu X."/>
            <person name="Sun Y."/>
        </authorList>
    </citation>
    <scope>NUCLEOTIDE SEQUENCE</scope>
    <source>
        <strain evidence="1">BYM</strain>
        <tissue evidence="1">Leaf</tissue>
    </source>
</reference>
<evidence type="ECO:0000313" key="1">
    <source>
        <dbReference type="EMBL" id="KAF3452937.1"/>
    </source>
</evidence>
<organism evidence="1 2">
    <name type="scientific">Rhamnella rubrinervis</name>
    <dbReference type="NCBI Taxonomy" id="2594499"/>
    <lineage>
        <taxon>Eukaryota</taxon>
        <taxon>Viridiplantae</taxon>
        <taxon>Streptophyta</taxon>
        <taxon>Embryophyta</taxon>
        <taxon>Tracheophyta</taxon>
        <taxon>Spermatophyta</taxon>
        <taxon>Magnoliopsida</taxon>
        <taxon>eudicotyledons</taxon>
        <taxon>Gunneridae</taxon>
        <taxon>Pentapetalae</taxon>
        <taxon>rosids</taxon>
        <taxon>fabids</taxon>
        <taxon>Rosales</taxon>
        <taxon>Rhamnaceae</taxon>
        <taxon>rhamnoid group</taxon>
        <taxon>Rhamneae</taxon>
        <taxon>Rhamnella</taxon>
    </lineage>
</organism>
<dbReference type="GO" id="GO:0007059">
    <property type="term" value="P:chromosome segregation"/>
    <property type="evidence" value="ECO:0007669"/>
    <property type="project" value="TreeGrafter"/>
</dbReference>
<dbReference type="InterPro" id="IPR037500">
    <property type="entry name" value="Msp1"/>
</dbReference>
<name>A0A8K0HHW2_9ROSA</name>
<dbReference type="GO" id="GO:0042138">
    <property type="term" value="P:meiotic DNA double-strand break formation"/>
    <property type="evidence" value="ECO:0007669"/>
    <property type="project" value="InterPro"/>
</dbReference>
<evidence type="ECO:0000313" key="2">
    <source>
        <dbReference type="Proteomes" id="UP000796880"/>
    </source>
</evidence>
<gene>
    <name evidence="1" type="ORF">FNV43_RR03370</name>
</gene>
<sequence length="443" mass="50698">MSQPANAGTDEQSLKLAVVISLLRSKFLHKLPSFPSPSGSDALRWKRKARERKQEILRLREDLKQAEGASQCDLFPQSASCKCYFFDHLGKLSPKSLPDGFDRRFNDVLRRRFIRQVRLKERRKKTGVSVQRRQLSDFSDEDELEQLGASVDFIVEFCNTVSPVEANFVNWSHQAVDFILASLKSLLSLGKNMELIEGIVSNLITRLVKRMCSSINENESNDTNVDAQFYFQHLIRKLGSEPYVGQRAILLVSQRISILAESFLFTDPFDIAFPHMHECMFIMIQLIEFLVSDYFSMWSKDESFEKMLFEEWVTSTLHAKKAVELLESRNGLYALYMDRVTGSPNHHPLIKPCLVSLNFAHEDDLKPLSRFLGRHLQHQGRQSSDNDLSQTQKLRIYVRRRGGISSNRPRGKASSAIPTRLPSLHVGIFLCLSLSLGVFLLDV</sequence>
<dbReference type="AlphaFoldDB" id="A0A8K0HHW2"/>
<evidence type="ECO:0008006" key="3">
    <source>
        <dbReference type="Google" id="ProtNLM"/>
    </source>
</evidence>
<accession>A0A8K0HHW2</accession>
<proteinExistence type="predicted"/>
<dbReference type="EMBL" id="VOIH02000002">
    <property type="protein sequence ID" value="KAF3452937.1"/>
    <property type="molecule type" value="Genomic_DNA"/>
</dbReference>
<dbReference type="GO" id="GO:0000212">
    <property type="term" value="P:meiotic spindle organization"/>
    <property type="evidence" value="ECO:0007669"/>
    <property type="project" value="InterPro"/>
</dbReference>
<dbReference type="PANTHER" id="PTHR35768">
    <property type="entry name" value="PROTEIN MULTIPOLAR SPINDLE 1"/>
    <property type="match status" value="1"/>
</dbReference>
<dbReference type="Proteomes" id="UP000796880">
    <property type="component" value="Unassembled WGS sequence"/>
</dbReference>